<keyword evidence="5" id="KW-1185">Reference proteome</keyword>
<dbReference type="InterPro" id="IPR002711">
    <property type="entry name" value="HNH"/>
</dbReference>
<name>A0A317ZLP6_9MICO</name>
<dbReference type="AlphaFoldDB" id="A0A317ZLP6"/>
<dbReference type="OrthoDB" id="3261064at2"/>
<gene>
    <name evidence="4" type="ORF">CTB96_11420</name>
</gene>
<dbReference type="Gene3D" id="1.10.30.50">
    <property type="match status" value="1"/>
</dbReference>
<dbReference type="SMART" id="SM00507">
    <property type="entry name" value="HNHc"/>
    <property type="match status" value="1"/>
</dbReference>
<dbReference type="CDD" id="cd00085">
    <property type="entry name" value="HNHc"/>
    <property type="match status" value="1"/>
</dbReference>
<dbReference type="GO" id="GO:0004519">
    <property type="term" value="F:endonuclease activity"/>
    <property type="evidence" value="ECO:0007669"/>
    <property type="project" value="UniProtKB-KW"/>
</dbReference>
<proteinExistence type="inferred from homology"/>
<dbReference type="Proteomes" id="UP000246722">
    <property type="component" value="Unassembled WGS sequence"/>
</dbReference>
<dbReference type="InterPro" id="IPR003615">
    <property type="entry name" value="HNH_nuc"/>
</dbReference>
<dbReference type="InterPro" id="IPR003870">
    <property type="entry name" value="DUF222"/>
</dbReference>
<dbReference type="GO" id="GO:0008270">
    <property type="term" value="F:zinc ion binding"/>
    <property type="evidence" value="ECO:0007669"/>
    <property type="project" value="InterPro"/>
</dbReference>
<evidence type="ECO:0000256" key="1">
    <source>
        <dbReference type="ARBA" id="ARBA00023450"/>
    </source>
</evidence>
<dbReference type="Pfam" id="PF01844">
    <property type="entry name" value="HNH"/>
    <property type="match status" value="1"/>
</dbReference>
<keyword evidence="4" id="KW-0540">Nuclease</keyword>
<keyword evidence="4" id="KW-0378">Hydrolase</keyword>
<feature type="domain" description="HNH nuclease" evidence="3">
    <location>
        <begin position="395"/>
        <end position="447"/>
    </location>
</feature>
<protein>
    <submittedName>
        <fullName evidence="4">HNH endonuclease</fullName>
    </submittedName>
</protein>
<dbReference type="RefSeq" id="WP_110127030.1">
    <property type="nucleotide sequence ID" value="NZ_QHLY01000012.1"/>
</dbReference>
<evidence type="ECO:0000313" key="4">
    <source>
        <dbReference type="EMBL" id="PXA67346.1"/>
    </source>
</evidence>
<comment type="caution">
    <text evidence="4">The sequence shown here is derived from an EMBL/GenBank/DDBJ whole genome shotgun (WGS) entry which is preliminary data.</text>
</comment>
<evidence type="ECO:0000313" key="5">
    <source>
        <dbReference type="Proteomes" id="UP000246722"/>
    </source>
</evidence>
<comment type="similarity">
    <text evidence="1">Belongs to the Rv1128c/1148c/1588c/1702c/1945/3466 family.</text>
</comment>
<feature type="region of interest" description="Disordered" evidence="2">
    <location>
        <begin position="481"/>
        <end position="510"/>
    </location>
</feature>
<evidence type="ECO:0000259" key="3">
    <source>
        <dbReference type="SMART" id="SM00507"/>
    </source>
</evidence>
<reference evidence="4 5" key="1">
    <citation type="submission" date="2018-05" db="EMBL/GenBank/DDBJ databases">
        <title>Genetic diversity of glacier-inhabiting Cryobacterium bacteria in China and description of Cryobacterium mengkeensis sp. nov. and Arthrobacter glacialis sp. nov.</title>
        <authorList>
            <person name="Liu Q."/>
            <person name="Xin Y.-H."/>
        </authorList>
    </citation>
    <scope>NUCLEOTIDE SEQUENCE [LARGE SCALE GENOMIC DNA]</scope>
    <source>
        <strain evidence="4 5">SK-1</strain>
    </source>
</reference>
<sequence>MSSPAEQFPPDPDDPGHDARAQPHDRTGGPTPRPNSSQDAGAHAQTRRRRRTLQEQARATLAAKVAKAQKAHRSIAKANAKRARALADLQEWSSDPVNAKLLNRDYALHEARGPVLTDAQSSPRKVAAWEDQEIARRTVTSEVACALHLADRTAEGLVGESSMFAGPMKATLTAMSQGEISYRHGQVMMEQLSFISLDEAAELEAELLPAAKDLTVGKLKAKARRLREHRHPETLTTRATAAVAERGVWWEGRPDGMGTLTWYGTATQTQAAHDRLTRIAQATQDAERQDDSISEEQRRTINQICADAMADLILDGVTPSGTGGGIRGQVMVTVPVLTAMGISEEPGLLEGYGPIPADMAREITGGAPSLTRLLTHPETGAVLSVGKEHYTVPADLRRWLRLRDGTCRFPGCTRPASRSEIDHTTAWEHGGPTDYDNLAHLCGPHHRLKHQTLWSVVQEPGGVMVWTSPSGAIHRTCPETILGPPATRPPKPTPRAPVAVDDGSKDPPPF</sequence>
<feature type="region of interest" description="Disordered" evidence="2">
    <location>
        <begin position="1"/>
        <end position="57"/>
    </location>
</feature>
<dbReference type="GO" id="GO:0003676">
    <property type="term" value="F:nucleic acid binding"/>
    <property type="evidence" value="ECO:0007669"/>
    <property type="project" value="InterPro"/>
</dbReference>
<feature type="compositionally biased region" description="Pro residues" evidence="2">
    <location>
        <begin position="486"/>
        <end position="495"/>
    </location>
</feature>
<dbReference type="EMBL" id="QHLY01000012">
    <property type="protein sequence ID" value="PXA67346.1"/>
    <property type="molecule type" value="Genomic_DNA"/>
</dbReference>
<accession>A0A317ZLP6</accession>
<evidence type="ECO:0000256" key="2">
    <source>
        <dbReference type="SAM" id="MobiDB-lite"/>
    </source>
</evidence>
<organism evidence="4 5">
    <name type="scientific">Cryobacterium arcticum</name>
    <dbReference type="NCBI Taxonomy" id="670052"/>
    <lineage>
        <taxon>Bacteria</taxon>
        <taxon>Bacillati</taxon>
        <taxon>Actinomycetota</taxon>
        <taxon>Actinomycetes</taxon>
        <taxon>Micrococcales</taxon>
        <taxon>Microbacteriaceae</taxon>
        <taxon>Cryobacterium</taxon>
    </lineage>
</organism>
<feature type="compositionally biased region" description="Basic and acidic residues" evidence="2">
    <location>
        <begin position="14"/>
        <end position="27"/>
    </location>
</feature>
<keyword evidence="4" id="KW-0255">Endonuclease</keyword>
<dbReference type="Pfam" id="PF02720">
    <property type="entry name" value="DUF222"/>
    <property type="match status" value="1"/>
</dbReference>